<accession>A0ABQ2RPQ0</accession>
<proteinExistence type="predicted"/>
<dbReference type="RefSeq" id="WP_189063292.1">
    <property type="nucleotide sequence ID" value="NZ_BMQM01000002.1"/>
</dbReference>
<gene>
    <name evidence="1" type="ORF">GCM10008959_03650</name>
</gene>
<reference evidence="2" key="1">
    <citation type="journal article" date="2019" name="Int. J. Syst. Evol. Microbiol.">
        <title>The Global Catalogue of Microorganisms (GCM) 10K type strain sequencing project: providing services to taxonomists for standard genome sequencing and annotation.</title>
        <authorList>
            <consortium name="The Broad Institute Genomics Platform"/>
            <consortium name="The Broad Institute Genome Sequencing Center for Infectious Disease"/>
            <person name="Wu L."/>
            <person name="Ma J."/>
        </authorList>
    </citation>
    <scope>NUCLEOTIDE SEQUENCE [LARGE SCALE GENOMIC DNA]</scope>
    <source>
        <strain evidence="2">JCM 31404</strain>
    </source>
</reference>
<organism evidence="1 2">
    <name type="scientific">Deinococcus seoulensis</name>
    <dbReference type="NCBI Taxonomy" id="1837379"/>
    <lineage>
        <taxon>Bacteria</taxon>
        <taxon>Thermotogati</taxon>
        <taxon>Deinococcota</taxon>
        <taxon>Deinococci</taxon>
        <taxon>Deinococcales</taxon>
        <taxon>Deinococcaceae</taxon>
        <taxon>Deinococcus</taxon>
    </lineage>
</organism>
<evidence type="ECO:0000313" key="2">
    <source>
        <dbReference type="Proteomes" id="UP000634308"/>
    </source>
</evidence>
<sequence>MAFDDDHALYFLEKRVGQGLEGSRLIGVQVDPAFLEKLRADAIPQQLAKKFPGMPQIADPTIGKDLYGIPAEYFDELQKAIKP</sequence>
<dbReference type="Proteomes" id="UP000634308">
    <property type="component" value="Unassembled WGS sequence"/>
</dbReference>
<protein>
    <submittedName>
        <fullName evidence="1">Uncharacterized protein</fullName>
    </submittedName>
</protein>
<evidence type="ECO:0000313" key="1">
    <source>
        <dbReference type="EMBL" id="GGR45922.1"/>
    </source>
</evidence>
<comment type="caution">
    <text evidence="1">The sequence shown here is derived from an EMBL/GenBank/DDBJ whole genome shotgun (WGS) entry which is preliminary data.</text>
</comment>
<keyword evidence="2" id="KW-1185">Reference proteome</keyword>
<dbReference type="EMBL" id="BMQM01000002">
    <property type="protein sequence ID" value="GGR45922.1"/>
    <property type="molecule type" value="Genomic_DNA"/>
</dbReference>
<name>A0ABQ2RPQ0_9DEIO</name>